<dbReference type="EMBL" id="CM047940">
    <property type="protein sequence ID" value="KAI9905036.1"/>
    <property type="molecule type" value="Genomic_DNA"/>
</dbReference>
<evidence type="ECO:0000313" key="2">
    <source>
        <dbReference type="Proteomes" id="UP001163324"/>
    </source>
</evidence>
<reference evidence="1" key="1">
    <citation type="submission" date="2022-10" db="EMBL/GenBank/DDBJ databases">
        <title>Complete Genome of Trichothecium roseum strain YXFP-22015, a Plant Pathogen Isolated from Citrus.</title>
        <authorList>
            <person name="Wang Y."/>
            <person name="Zhu L."/>
        </authorList>
    </citation>
    <scope>NUCLEOTIDE SEQUENCE</scope>
    <source>
        <strain evidence="1">YXFP-22015</strain>
    </source>
</reference>
<proteinExistence type="predicted"/>
<organism evidence="1 2">
    <name type="scientific">Trichothecium roseum</name>
    <dbReference type="NCBI Taxonomy" id="47278"/>
    <lineage>
        <taxon>Eukaryota</taxon>
        <taxon>Fungi</taxon>
        <taxon>Dikarya</taxon>
        <taxon>Ascomycota</taxon>
        <taxon>Pezizomycotina</taxon>
        <taxon>Sordariomycetes</taxon>
        <taxon>Hypocreomycetidae</taxon>
        <taxon>Hypocreales</taxon>
        <taxon>Hypocreales incertae sedis</taxon>
        <taxon>Trichothecium</taxon>
    </lineage>
</organism>
<evidence type="ECO:0000313" key="1">
    <source>
        <dbReference type="EMBL" id="KAI9905036.1"/>
    </source>
</evidence>
<keyword evidence="2" id="KW-1185">Reference proteome</keyword>
<name>A0ACC0VEZ8_9HYPO</name>
<accession>A0ACC0VEZ8</accession>
<protein>
    <submittedName>
        <fullName evidence="1">Uncharacterized protein</fullName>
    </submittedName>
</protein>
<sequence>MGLQGGRRLYESLFIMKPGKTPMGAAHWIVGLAYYGVMSVTVWIEGSGAILESWEAGQASFKFPMRIPLMAGLFFSAWIKQHECHKHLANLKKYTLPKEGYFENIVCPHYMFECIIYISMALAGAPPGFVFNRTILMGAVFVIVNLGVTADGTRRWYGEKFGVDKVANKSRIIPFVY</sequence>
<dbReference type="Proteomes" id="UP001163324">
    <property type="component" value="Chromosome 1"/>
</dbReference>
<gene>
    <name evidence="1" type="ORF">N3K66_001565</name>
</gene>
<comment type="caution">
    <text evidence="1">The sequence shown here is derived from an EMBL/GenBank/DDBJ whole genome shotgun (WGS) entry which is preliminary data.</text>
</comment>